<dbReference type="Gene3D" id="3.20.20.80">
    <property type="entry name" value="Glycosidases"/>
    <property type="match status" value="1"/>
</dbReference>
<keyword evidence="2 5" id="KW-0378">Hydrolase</keyword>
<dbReference type="Pfam" id="PF01229">
    <property type="entry name" value="Glyco_hydro_39"/>
    <property type="match status" value="1"/>
</dbReference>
<protein>
    <submittedName>
        <fullName evidence="5">Glycoside hydrolase family 39</fullName>
    </submittedName>
</protein>
<dbReference type="STRING" id="230089.VY86_13775"/>
<dbReference type="Proteomes" id="UP000034866">
    <property type="component" value="Chromosome"/>
</dbReference>
<evidence type="ECO:0000256" key="2">
    <source>
        <dbReference type="ARBA" id="ARBA00022801"/>
    </source>
</evidence>
<dbReference type="GO" id="GO:0004553">
    <property type="term" value="F:hydrolase activity, hydrolyzing O-glycosyl compounds"/>
    <property type="evidence" value="ECO:0007669"/>
    <property type="project" value="TreeGrafter"/>
</dbReference>
<dbReference type="EMBL" id="CP011104">
    <property type="protein sequence ID" value="AKH64235.1"/>
    <property type="molecule type" value="Genomic_DNA"/>
</dbReference>
<accession>A0A0F7LNU5</accession>
<evidence type="ECO:0000259" key="4">
    <source>
        <dbReference type="Pfam" id="PF01229"/>
    </source>
</evidence>
<evidence type="ECO:0000256" key="3">
    <source>
        <dbReference type="ARBA" id="ARBA00023295"/>
    </source>
</evidence>
<reference evidence="5 6" key="1">
    <citation type="journal article" date="2015" name="J. Biotechnol.">
        <title>Complete genome sequence of Photorhabdus temperata subsp. thracensis 39-8(T), an entomopathogenic bacterium for the improved commercial bioinsecticide.</title>
        <authorList>
            <person name="Kwak Y."/>
            <person name="Shin J.H."/>
        </authorList>
    </citation>
    <scope>NUCLEOTIDE SEQUENCE [LARGE SCALE GENOMIC DNA]</scope>
    <source>
        <strain evidence="5 6">DSM 15199</strain>
    </source>
</reference>
<evidence type="ECO:0000313" key="5">
    <source>
        <dbReference type="EMBL" id="AKH64235.1"/>
    </source>
</evidence>
<proteinExistence type="inferred from homology"/>
<dbReference type="InterPro" id="IPR017853">
    <property type="entry name" value="GH"/>
</dbReference>
<dbReference type="OrthoDB" id="9776971at2"/>
<organism evidence="5 6">
    <name type="scientific">Photorhabdus thracensis</name>
    <dbReference type="NCBI Taxonomy" id="230089"/>
    <lineage>
        <taxon>Bacteria</taxon>
        <taxon>Pseudomonadati</taxon>
        <taxon>Pseudomonadota</taxon>
        <taxon>Gammaproteobacteria</taxon>
        <taxon>Enterobacterales</taxon>
        <taxon>Morganellaceae</taxon>
        <taxon>Photorhabdus</taxon>
    </lineage>
</organism>
<sequence length="584" mass="65988">MTKIFSFNKNRRDLSAGHNSLLKEVNGVNGLPKSLAPGFPDLDDQFNQMGVKHLRLHDGFGIGDMDNYFQVDRKNNQNQMIVNVPEENHPAAKKLVADIANVRSIFPNAAIGMRNHDVNLALKEANYEMTDAYLRDVLNNQADLNPDNIQRQIMFRIGRSLDGGYEIPEDFDIYAKLVKALVNRYAVNYANIGMPKKIIYWEVWNEPDLLFFWNSDDPQKYYALYEKVVRVIKAVDPDAKVGGAGISFSNNAGGDYIDGFFRYCKNNNVPLDFFSWHGYVDTGDPQNIIDMGNTIQKSLRTYGFTKTESICTEWNSSPFGSRNTFTKVQSAKNAAYIASSLIYMQYTKVDLAHYYRGDGLSFGLFNDQPNPKNPNIRNFCTYSAQSFGLFAKMLKTPYILSGHKDFSTGLTVLATENESGNRINILAANYKVDKSFSDGNVAPVPADLYRQYYFDSSRSLDQLTDTYSKNKWFGGIDPTTIHPNNAVVQNDPVQQIPIDTLLRPKSRDYTHSDQGVTVVIDNIGCKKVRVKAYRIQEGGSLERMRPPEITNQITVSISNNKLTLVDKMAKPSTVTLYSLELNHH</sequence>
<keyword evidence="6" id="KW-1185">Reference proteome</keyword>
<dbReference type="InterPro" id="IPR049166">
    <property type="entry name" value="GH39_cat"/>
</dbReference>
<comment type="similarity">
    <text evidence="1">Belongs to the glycosyl hydrolase 39 family.</text>
</comment>
<dbReference type="SUPFAM" id="SSF51445">
    <property type="entry name" value="(Trans)glycosidases"/>
    <property type="match status" value="1"/>
</dbReference>
<dbReference type="PANTHER" id="PTHR12631">
    <property type="entry name" value="ALPHA-L-IDURONIDASE"/>
    <property type="match status" value="1"/>
</dbReference>
<evidence type="ECO:0000256" key="1">
    <source>
        <dbReference type="ARBA" id="ARBA00008875"/>
    </source>
</evidence>
<dbReference type="PATRIC" id="fig|230089.6.peg.3098"/>
<dbReference type="PANTHER" id="PTHR12631:SF10">
    <property type="entry name" value="BETA-XYLOSIDASE-LIKE PROTEIN-RELATED"/>
    <property type="match status" value="1"/>
</dbReference>
<dbReference type="AlphaFoldDB" id="A0A0F7LNU5"/>
<name>A0A0F7LNU5_9GAMM</name>
<reference evidence="6" key="2">
    <citation type="submission" date="2015-03" db="EMBL/GenBank/DDBJ databases">
        <title>Genome sequence of Azospirillum thiophilum strain DSM 21654T.</title>
        <authorList>
            <person name="Kwak Y."/>
            <person name="Shin J.-H."/>
        </authorList>
    </citation>
    <scope>NUCLEOTIDE SEQUENCE [LARGE SCALE GENOMIC DNA]</scope>
    <source>
        <strain evidence="6">DSM 15199</strain>
    </source>
</reference>
<keyword evidence="3" id="KW-0326">Glycosidase</keyword>
<gene>
    <name evidence="5" type="ORF">VY86_13775</name>
</gene>
<feature type="domain" description="Glycosyl hydrolases family 39 N-terminal catalytic" evidence="4">
    <location>
        <begin position="165"/>
        <end position="320"/>
    </location>
</feature>
<dbReference type="InterPro" id="IPR051923">
    <property type="entry name" value="Glycosyl_Hydrolase_39"/>
</dbReference>
<dbReference type="RefSeq" id="WP_046975364.1">
    <property type="nucleotide sequence ID" value="NZ_CAWQPG010000362.1"/>
</dbReference>
<evidence type="ECO:0000313" key="6">
    <source>
        <dbReference type="Proteomes" id="UP000034866"/>
    </source>
</evidence>
<dbReference type="KEGG" id="ptt:VY86_13775"/>